<evidence type="ECO:0000256" key="2">
    <source>
        <dbReference type="ARBA" id="ARBA00007255"/>
    </source>
</evidence>
<dbReference type="GO" id="GO:0005743">
    <property type="term" value="C:mitochondrial inner membrane"/>
    <property type="evidence" value="ECO:0007669"/>
    <property type="project" value="UniProtKB-SubCell"/>
</dbReference>
<evidence type="ECO:0000256" key="10">
    <source>
        <dbReference type="RuleBase" id="RU363130"/>
    </source>
</evidence>
<comment type="catalytic activity">
    <reaction evidence="10">
        <text>holo-[cytochrome c] = apo-[cytochrome c] + heme b</text>
        <dbReference type="Rhea" id="RHEA:22648"/>
        <dbReference type="Rhea" id="RHEA-COMP:10725"/>
        <dbReference type="Rhea" id="RHEA-COMP:10726"/>
        <dbReference type="ChEBI" id="CHEBI:29950"/>
        <dbReference type="ChEBI" id="CHEBI:60344"/>
        <dbReference type="ChEBI" id="CHEBI:83739"/>
        <dbReference type="EC" id="4.4.1.17"/>
    </reaction>
</comment>
<keyword evidence="9 10" id="KW-0456">Lyase</keyword>
<comment type="function">
    <text evidence="10">Lyase that catalyzes the covalent linking of the heme group to the cytochrome C apoprotein to produce the mature functional cytochrome.</text>
</comment>
<evidence type="ECO:0000256" key="6">
    <source>
        <dbReference type="ARBA" id="ARBA00023004"/>
    </source>
</evidence>
<comment type="subcellular location">
    <subcellularLocation>
        <location evidence="1 10">Mitochondrion inner membrane</location>
    </subcellularLocation>
</comment>
<dbReference type="PANTHER" id="PTHR12743">
    <property type="entry name" value="CYTOCHROME C1 HEME LYASE"/>
    <property type="match status" value="1"/>
</dbReference>
<reference evidence="13" key="1">
    <citation type="submission" date="2016-05" db="EMBL/GenBank/DDBJ databases">
        <title>Comparative genomics of biotechnologically important yeasts.</title>
        <authorList>
            <consortium name="DOE Joint Genome Institute"/>
            <person name="Riley R."/>
            <person name="Haridas S."/>
            <person name="Wolfe K.H."/>
            <person name="Lopes M.R."/>
            <person name="Hittinger C.T."/>
            <person name="Goker M."/>
            <person name="Salamov A."/>
            <person name="Wisecaver J."/>
            <person name="Long T.M."/>
            <person name="Aerts A.L."/>
            <person name="Barry K."/>
            <person name="Choi C."/>
            <person name="Clum A."/>
            <person name="Coughlan A.Y."/>
            <person name="Deshpande S."/>
            <person name="Douglass A.P."/>
            <person name="Hanson S.J."/>
            <person name="Klenk H.-P."/>
            <person name="Labutti K."/>
            <person name="Lapidus A."/>
            <person name="Lindquist E."/>
            <person name="Lipzen A."/>
            <person name="Meier-Kolthoff J.P."/>
            <person name="Ohm R.A."/>
            <person name="Otillar R.P."/>
            <person name="Pangilinan J."/>
            <person name="Peng Y."/>
            <person name="Rokas A."/>
            <person name="Rosa C.A."/>
            <person name="Scheuner C."/>
            <person name="Sibirny A.A."/>
            <person name="Slot J.C."/>
            <person name="Stielow J.B."/>
            <person name="Sun H."/>
            <person name="Kurtzman C.P."/>
            <person name="Blackwell M."/>
            <person name="Grigoriev I.V."/>
            <person name="Jeffries T.W."/>
        </authorList>
    </citation>
    <scope>NUCLEOTIDE SEQUENCE [LARGE SCALE GENOMIC DNA]</scope>
    <source>
        <strain evidence="13">NRRL Y-17324</strain>
    </source>
</reference>
<keyword evidence="3 10" id="KW-0349">Heme</keyword>
<organism evidence="12 13">
    <name type="scientific">Suhomyces tanzawaensis NRRL Y-17324</name>
    <dbReference type="NCBI Taxonomy" id="984487"/>
    <lineage>
        <taxon>Eukaryota</taxon>
        <taxon>Fungi</taxon>
        <taxon>Dikarya</taxon>
        <taxon>Ascomycota</taxon>
        <taxon>Saccharomycotina</taxon>
        <taxon>Pichiomycetes</taxon>
        <taxon>Debaryomycetaceae</taxon>
        <taxon>Suhomyces</taxon>
    </lineage>
</organism>
<dbReference type="GO" id="GO:0005758">
    <property type="term" value="C:mitochondrial intermembrane space"/>
    <property type="evidence" value="ECO:0007669"/>
    <property type="project" value="EnsemblFungi"/>
</dbReference>
<dbReference type="EC" id="4.4.1.17" evidence="10"/>
<gene>
    <name evidence="12" type="ORF">CANTADRAFT_88531</name>
</gene>
<keyword evidence="5 10" id="KW-0999">Mitochondrion inner membrane</keyword>
<keyword evidence="7 10" id="KW-0496">Mitochondrion</keyword>
<evidence type="ECO:0000313" key="12">
    <source>
        <dbReference type="EMBL" id="ODV80606.1"/>
    </source>
</evidence>
<evidence type="ECO:0000256" key="4">
    <source>
        <dbReference type="ARBA" id="ARBA00022723"/>
    </source>
</evidence>
<feature type="compositionally biased region" description="Polar residues" evidence="11">
    <location>
        <begin position="74"/>
        <end position="95"/>
    </location>
</feature>
<comment type="similarity">
    <text evidence="2 10">Belongs to the cytochrome c-type heme lyase family.</text>
</comment>
<feature type="region of interest" description="Disordered" evidence="11">
    <location>
        <begin position="1"/>
        <end position="51"/>
    </location>
</feature>
<keyword evidence="8 10" id="KW-0472">Membrane</keyword>
<keyword evidence="13" id="KW-1185">Reference proteome</keyword>
<evidence type="ECO:0000256" key="11">
    <source>
        <dbReference type="SAM" id="MobiDB-lite"/>
    </source>
</evidence>
<evidence type="ECO:0000313" key="13">
    <source>
        <dbReference type="Proteomes" id="UP000094285"/>
    </source>
</evidence>
<dbReference type="AlphaFoldDB" id="A0A1E4SM53"/>
<dbReference type="GO" id="GO:0004408">
    <property type="term" value="F:holocytochrome-c synthase activity"/>
    <property type="evidence" value="ECO:0007669"/>
    <property type="project" value="UniProtKB-EC"/>
</dbReference>
<dbReference type="Proteomes" id="UP000094285">
    <property type="component" value="Unassembled WGS sequence"/>
</dbReference>
<keyword evidence="4 10" id="KW-0479">Metal-binding</keyword>
<dbReference type="GO" id="GO:0046872">
    <property type="term" value="F:metal ion binding"/>
    <property type="evidence" value="ECO:0007669"/>
    <property type="project" value="UniProtKB-KW"/>
</dbReference>
<evidence type="ECO:0000256" key="1">
    <source>
        <dbReference type="ARBA" id="ARBA00004273"/>
    </source>
</evidence>
<proteinExistence type="inferred from homology"/>
<accession>A0A1E4SM53</accession>
<dbReference type="PROSITE" id="PS00822">
    <property type="entry name" value="CYTO_HEME_LYASE_2"/>
    <property type="match status" value="1"/>
</dbReference>
<evidence type="ECO:0000256" key="9">
    <source>
        <dbReference type="ARBA" id="ARBA00023239"/>
    </source>
</evidence>
<sequence length="258" mass="28710">MSQEQPKCPVDHSSRQAWMEKAQSSQAPEQPAIPAPAHPQTQPACPVDHSARADWLSKVSISAVNAPEAIEVQQPATGCSSDTQADAPPTTSNIDLPTDREISSIPRTSANQNWIYPSQKQFYEAMVRKSWDPKAQDMQTVVPIHNAVNEKAWNHILKWESSNIEEAKQACGGITLTSFKGDLKKLTPRAWFNSTVMGYQKPFDRHDWVISRCGTEVEYVIDFYSGSGKGASFFLDVRPKINSWEGIKLRMGRALGLL</sequence>
<protein>
    <recommendedName>
        <fullName evidence="10">Holocytochrome c-type synthase</fullName>
        <ecNumber evidence="10">4.4.1.17</ecNumber>
    </recommendedName>
</protein>
<keyword evidence="6 10" id="KW-0408">Iron</keyword>
<dbReference type="Pfam" id="PF01265">
    <property type="entry name" value="Cyto_heme_lyase"/>
    <property type="match status" value="1"/>
</dbReference>
<dbReference type="PROSITE" id="PS00821">
    <property type="entry name" value="CYTO_HEME_LYASE_1"/>
    <property type="match status" value="1"/>
</dbReference>
<evidence type="ECO:0000256" key="3">
    <source>
        <dbReference type="ARBA" id="ARBA00022617"/>
    </source>
</evidence>
<evidence type="ECO:0000256" key="5">
    <source>
        <dbReference type="ARBA" id="ARBA00022792"/>
    </source>
</evidence>
<dbReference type="STRING" id="984487.A0A1E4SM53"/>
<dbReference type="GeneID" id="30985601"/>
<dbReference type="RefSeq" id="XP_020065728.1">
    <property type="nucleotide sequence ID" value="XM_020211465.1"/>
</dbReference>
<evidence type="ECO:0000256" key="8">
    <source>
        <dbReference type="ARBA" id="ARBA00023136"/>
    </source>
</evidence>
<evidence type="ECO:0000256" key="7">
    <source>
        <dbReference type="ARBA" id="ARBA00023128"/>
    </source>
</evidence>
<feature type="region of interest" description="Disordered" evidence="11">
    <location>
        <begin position="73"/>
        <end position="98"/>
    </location>
</feature>
<dbReference type="InterPro" id="IPR000511">
    <property type="entry name" value="Holocyt_c/c1_synthase"/>
</dbReference>
<name>A0A1E4SM53_9ASCO</name>
<dbReference type="OrthoDB" id="4243at2759"/>
<dbReference type="EMBL" id="KV453910">
    <property type="protein sequence ID" value="ODV80606.1"/>
    <property type="molecule type" value="Genomic_DNA"/>
</dbReference>
<dbReference type="PANTHER" id="PTHR12743:SF0">
    <property type="entry name" value="HOLOCYTOCHROME C-TYPE SYNTHASE"/>
    <property type="match status" value="1"/>
</dbReference>